<sequence length="803" mass="89741">MNKKVVFFINNFYHNESTAVFSQIPVNKVRTYGDLRNVLMKRIFLSALHFRINTRYQSSNPPFTSVELDHSDSGREGCTVTTLTVNAEPQNWENAIKVAVLEVRRLKEFGVTNGELARYLDALLKDSEQLAAMIDNVSSVDNLDFIMESDALGHTVMDQRQGHDSLVAVAGTVTLEEVNSIGAEVLEFISDYGKPSAPHPAAIVACVPKKVHIDGIGETDFKIEPEEIVDAIEAGLKEPIEAEPELEIPKELISSEQLQELRLKQNPSFIPVDQEKKTTKVYDEDTGIVQRRLSNGIPVNYKISKSEANSGVMRLIVGGGRAAETDEAKGAVIVGVRTLSEGGRVGNFSREQVELFCVNHLINCSLESTEEFICMEFRFTLRDEGMRAAFQLLHMVLEHSVWLDDAFDRAKQLYLSYYRSIPKSLERSTAHKLMLAMLDGDERFVEPTPNSLQQLTLEQVKDAVMNQFVSDNMEVSIVGDFSEEDIESCILEYLGTVRERRGSERAQKYSPIIFRPYTADLQHQQVFLKDTDERACAYVAGPAPNRWGFTFEGKNLLESVSNVPAFTSQDGLMNRCPGEHQNFEEQPGGLEITEKNLQGKLRAHPLFFAITMGLLQEIVNSRLFTTVRDSLGLTYDVSFELNLFDRLNLGWYVISVTSTPGKVHKAVDACKNVLRGLLSNKIASRELDRARRTLLMRHEAEIKSNAYWLGLMAHLQATSVPRKDISCIKDLTSLYEAATIEDVYLAYEQLKIDENSLFSCIGVAGSQAGEAITASILEEELVDGLHSVIPVGRGSSTMTRPTT</sequence>
<evidence type="ECO:0000313" key="2">
    <source>
        <dbReference type="Proteomes" id="UP000504604"/>
    </source>
</evidence>
<dbReference type="InterPro" id="IPR011249">
    <property type="entry name" value="Metalloenz_LuxS/M16"/>
</dbReference>
<dbReference type="Gene3D" id="3.30.830.10">
    <property type="entry name" value="Metalloenzyme, LuxS/M16 peptidase-like"/>
    <property type="match status" value="3"/>
</dbReference>
<dbReference type="Proteomes" id="UP000504604">
    <property type="component" value="Linkage group LG1"/>
</dbReference>
<dbReference type="RefSeq" id="XP_020552680.1">
    <property type="nucleotide sequence ID" value="XM_020697021.1"/>
</dbReference>
<dbReference type="OrthoDB" id="952271at2759"/>
<dbReference type="RefSeq" id="XP_020552679.1">
    <property type="nucleotide sequence ID" value="XM_020697020.1"/>
</dbReference>
<reference evidence="4" key="2">
    <citation type="submission" date="2025-04" db="UniProtKB">
        <authorList>
            <consortium name="RefSeq"/>
        </authorList>
    </citation>
    <scope>IDENTIFICATION</scope>
</reference>
<dbReference type="InterPro" id="IPR050626">
    <property type="entry name" value="Peptidase_M16"/>
</dbReference>
<reference evidence="2" key="1">
    <citation type="submission" date="2024-10" db="UniProtKB">
        <authorList>
            <consortium name="RefSeq"/>
        </authorList>
    </citation>
    <scope>NUCLEOTIDE SEQUENCE [LARGE SCALE GENOMIC DNA]</scope>
    <source>
        <strain evidence="2">cv. Zhongzhi No. 13</strain>
    </source>
</reference>
<evidence type="ECO:0000313" key="4">
    <source>
        <dbReference type="RefSeq" id="XP_020552680.1"/>
    </source>
</evidence>
<keyword evidence="2" id="KW-1185">Reference proteome</keyword>
<dbReference type="AlphaFoldDB" id="A0A8M8V886"/>
<dbReference type="SUPFAM" id="SSF63411">
    <property type="entry name" value="LuxS/MPP-like metallohydrolase"/>
    <property type="match status" value="2"/>
</dbReference>
<accession>A0A8M8V886</accession>
<dbReference type="GeneID" id="105166886"/>
<protein>
    <submittedName>
        <fullName evidence="3 4">Stromal processing peptidase, chloroplastic isoform X1</fullName>
    </submittedName>
</protein>
<dbReference type="GO" id="GO:0046872">
    <property type="term" value="F:metal ion binding"/>
    <property type="evidence" value="ECO:0007669"/>
    <property type="project" value="InterPro"/>
</dbReference>
<feature type="domain" description="Peptidase M16 C-terminal" evidence="1">
    <location>
        <begin position="455"/>
        <end position="546"/>
    </location>
</feature>
<name>A0A8M8V886_SESIN</name>
<dbReference type="Pfam" id="PF05193">
    <property type="entry name" value="Peptidase_M16_C"/>
    <property type="match status" value="2"/>
</dbReference>
<dbReference type="InterPro" id="IPR007863">
    <property type="entry name" value="Peptidase_M16_C"/>
</dbReference>
<feature type="domain" description="Peptidase M16 C-terminal" evidence="1">
    <location>
        <begin position="613"/>
        <end position="694"/>
    </location>
</feature>
<organism evidence="2 4">
    <name type="scientific">Sesamum indicum</name>
    <name type="common">Oriental sesame</name>
    <name type="synonym">Sesamum orientale</name>
    <dbReference type="NCBI Taxonomy" id="4182"/>
    <lineage>
        <taxon>Eukaryota</taxon>
        <taxon>Viridiplantae</taxon>
        <taxon>Streptophyta</taxon>
        <taxon>Embryophyta</taxon>
        <taxon>Tracheophyta</taxon>
        <taxon>Spermatophyta</taxon>
        <taxon>Magnoliopsida</taxon>
        <taxon>eudicotyledons</taxon>
        <taxon>Gunneridae</taxon>
        <taxon>Pentapetalae</taxon>
        <taxon>asterids</taxon>
        <taxon>lamiids</taxon>
        <taxon>Lamiales</taxon>
        <taxon>Pedaliaceae</taxon>
        <taxon>Sesamum</taxon>
    </lineage>
</organism>
<dbReference type="PANTHER" id="PTHR43690:SF33">
    <property type="entry name" value="STROMAL PROCESSING PEPTIDASE, CHLOROPLASTIC"/>
    <property type="match status" value="1"/>
</dbReference>
<dbReference type="PANTHER" id="PTHR43690">
    <property type="entry name" value="NARDILYSIN"/>
    <property type="match status" value="1"/>
</dbReference>
<proteinExistence type="predicted"/>
<dbReference type="FunFam" id="3.30.830.10:FF:000025">
    <property type="entry name" value="Stromal processing peptidase chloroplastic"/>
    <property type="match status" value="1"/>
</dbReference>
<gene>
    <name evidence="3 4" type="primary">LOC105166886</name>
</gene>
<evidence type="ECO:0000313" key="3">
    <source>
        <dbReference type="RefSeq" id="XP_020552679.1"/>
    </source>
</evidence>
<evidence type="ECO:0000259" key="1">
    <source>
        <dbReference type="Pfam" id="PF05193"/>
    </source>
</evidence>